<evidence type="ECO:0000256" key="3">
    <source>
        <dbReference type="ARBA" id="ARBA00023163"/>
    </source>
</evidence>
<gene>
    <name evidence="5" type="ORF">EII35_11760</name>
</gene>
<keyword evidence="2" id="KW-0238">DNA-binding</keyword>
<keyword evidence="3" id="KW-0804">Transcription</keyword>
<dbReference type="GO" id="GO:0003700">
    <property type="term" value="F:DNA-binding transcription factor activity"/>
    <property type="evidence" value="ECO:0007669"/>
    <property type="project" value="TreeGrafter"/>
</dbReference>
<dbReference type="InterPro" id="IPR000843">
    <property type="entry name" value="HTH_LacI"/>
</dbReference>
<evidence type="ECO:0000313" key="6">
    <source>
        <dbReference type="Proteomes" id="UP000280935"/>
    </source>
</evidence>
<sequence length="350" mass="37178">MEVAMTARNPAPTLDDVARVAGVSRATVSRAVRGGHRVSAQAQQAIEAAIQELGYVPNQAARSLALRRSNTIAVIVSEPHRRVFHDPFFSISVAAVAERLEDTDQHMALYLSYGSFRRKLEEYLVGGHVDAVLVVSHHDEDQLPSLLERVGRPCVFLGRPAAQPREDGGFSVAERFVDVDNVAGGRAAGAHLVERGCRRIATISGHMDIASARERSTGFRAALADAGLEPVAVLHGNYDPDSGRTAALELLNSGVEFDGLFVASDHMAAAALAVLTENGVQVPGDVKLVGFDDAAISRVTTPALTTLTNPWRELAIAATERILAEIDGTPPSGPLILQPELIIRGSTGPA</sequence>
<dbReference type="CDD" id="cd06267">
    <property type="entry name" value="PBP1_LacI_sugar_binding-like"/>
    <property type="match status" value="1"/>
</dbReference>
<dbReference type="AlphaFoldDB" id="A0A3P1WW98"/>
<dbReference type="Pfam" id="PF13377">
    <property type="entry name" value="Peripla_BP_3"/>
    <property type="match status" value="1"/>
</dbReference>
<dbReference type="PANTHER" id="PTHR30146:SF109">
    <property type="entry name" value="HTH-TYPE TRANSCRIPTIONAL REGULATOR GALS"/>
    <property type="match status" value="1"/>
</dbReference>
<evidence type="ECO:0000256" key="2">
    <source>
        <dbReference type="ARBA" id="ARBA00023125"/>
    </source>
</evidence>
<feature type="domain" description="HTH lacI-type" evidence="4">
    <location>
        <begin position="12"/>
        <end position="66"/>
    </location>
</feature>
<dbReference type="OrthoDB" id="4268837at2"/>
<dbReference type="Gene3D" id="1.10.260.40">
    <property type="entry name" value="lambda repressor-like DNA-binding domains"/>
    <property type="match status" value="1"/>
</dbReference>
<dbReference type="PANTHER" id="PTHR30146">
    <property type="entry name" value="LACI-RELATED TRANSCRIPTIONAL REPRESSOR"/>
    <property type="match status" value="1"/>
</dbReference>
<dbReference type="EMBL" id="RQYT01000033">
    <property type="protein sequence ID" value="RRD48653.1"/>
    <property type="molecule type" value="Genomic_DNA"/>
</dbReference>
<dbReference type="PROSITE" id="PS50932">
    <property type="entry name" value="HTH_LACI_2"/>
    <property type="match status" value="1"/>
</dbReference>
<evidence type="ECO:0000313" key="5">
    <source>
        <dbReference type="EMBL" id="RRD48653.1"/>
    </source>
</evidence>
<protein>
    <submittedName>
        <fullName evidence="5">LacI family transcriptional regulator</fullName>
    </submittedName>
</protein>
<keyword evidence="1" id="KW-0805">Transcription regulation</keyword>
<dbReference type="InterPro" id="IPR010982">
    <property type="entry name" value="Lambda_DNA-bd_dom_sf"/>
</dbReference>
<dbReference type="PROSITE" id="PS00356">
    <property type="entry name" value="HTH_LACI_1"/>
    <property type="match status" value="1"/>
</dbReference>
<organism evidence="5 6">
    <name type="scientific">Arachnia propionica</name>
    <dbReference type="NCBI Taxonomy" id="1750"/>
    <lineage>
        <taxon>Bacteria</taxon>
        <taxon>Bacillati</taxon>
        <taxon>Actinomycetota</taxon>
        <taxon>Actinomycetes</taxon>
        <taxon>Propionibacteriales</taxon>
        <taxon>Propionibacteriaceae</taxon>
        <taxon>Arachnia</taxon>
    </lineage>
</organism>
<reference evidence="5 6" key="1">
    <citation type="submission" date="2018-11" db="EMBL/GenBank/DDBJ databases">
        <title>Genomes From Bacteria Associated with the Canine Oral Cavity: a Test Case for Automated Genome-Based Taxonomic Assignment.</title>
        <authorList>
            <person name="Coil D.A."/>
            <person name="Jospin G."/>
            <person name="Darling A.E."/>
            <person name="Wallis C."/>
            <person name="Davis I.J."/>
            <person name="Harris S."/>
            <person name="Eisen J.A."/>
            <person name="Holcombe L.J."/>
            <person name="O'Flynn C."/>
        </authorList>
    </citation>
    <scope>NUCLEOTIDE SEQUENCE [LARGE SCALE GENOMIC DNA]</scope>
    <source>
        <strain evidence="5 6">OH2822_COT-296</strain>
    </source>
</reference>
<dbReference type="InterPro" id="IPR046335">
    <property type="entry name" value="LacI/GalR-like_sensor"/>
</dbReference>
<dbReference type="SMART" id="SM00354">
    <property type="entry name" value="HTH_LACI"/>
    <property type="match status" value="1"/>
</dbReference>
<dbReference type="GO" id="GO:0000976">
    <property type="term" value="F:transcription cis-regulatory region binding"/>
    <property type="evidence" value="ECO:0007669"/>
    <property type="project" value="TreeGrafter"/>
</dbReference>
<dbReference type="InterPro" id="IPR028082">
    <property type="entry name" value="Peripla_BP_I"/>
</dbReference>
<dbReference type="SUPFAM" id="SSF53822">
    <property type="entry name" value="Periplasmic binding protein-like I"/>
    <property type="match status" value="1"/>
</dbReference>
<dbReference type="SUPFAM" id="SSF47413">
    <property type="entry name" value="lambda repressor-like DNA-binding domains"/>
    <property type="match status" value="1"/>
</dbReference>
<evidence type="ECO:0000259" key="4">
    <source>
        <dbReference type="PROSITE" id="PS50932"/>
    </source>
</evidence>
<dbReference type="CDD" id="cd01392">
    <property type="entry name" value="HTH_LacI"/>
    <property type="match status" value="1"/>
</dbReference>
<dbReference type="Pfam" id="PF00356">
    <property type="entry name" value="LacI"/>
    <property type="match status" value="1"/>
</dbReference>
<accession>A0A3P1WW98</accession>
<proteinExistence type="predicted"/>
<dbReference type="Gene3D" id="3.40.50.2300">
    <property type="match status" value="2"/>
</dbReference>
<evidence type="ECO:0000256" key="1">
    <source>
        <dbReference type="ARBA" id="ARBA00023015"/>
    </source>
</evidence>
<comment type="caution">
    <text evidence="5">The sequence shown here is derived from an EMBL/GenBank/DDBJ whole genome shotgun (WGS) entry which is preliminary data.</text>
</comment>
<dbReference type="Proteomes" id="UP000280935">
    <property type="component" value="Unassembled WGS sequence"/>
</dbReference>
<name>A0A3P1WW98_9ACTN</name>